<organism evidence="10 11">
    <name type="scientific">Acetobacter malorum</name>
    <dbReference type="NCBI Taxonomy" id="178901"/>
    <lineage>
        <taxon>Bacteria</taxon>
        <taxon>Pseudomonadati</taxon>
        <taxon>Pseudomonadota</taxon>
        <taxon>Alphaproteobacteria</taxon>
        <taxon>Acetobacterales</taxon>
        <taxon>Acetobacteraceae</taxon>
        <taxon>Acetobacter</taxon>
    </lineage>
</organism>
<evidence type="ECO:0000256" key="7">
    <source>
        <dbReference type="ARBA" id="ARBA00023004"/>
    </source>
</evidence>
<comment type="cofactor">
    <cofactor evidence="1">
        <name>heme</name>
        <dbReference type="ChEBI" id="CHEBI:30413"/>
    </cofactor>
</comment>
<dbReference type="Gene3D" id="3.40.50.880">
    <property type="match status" value="1"/>
</dbReference>
<dbReference type="CDD" id="cd03132">
    <property type="entry name" value="GATase1_catalase"/>
    <property type="match status" value="1"/>
</dbReference>
<sequence length="148" mass="15462">MLATNGADGAVLEALQKAAKAEGAEVEIVAPQIGGITTSDGKHVPAAQRVPGGPSVLFDAVILLPSEEGARQLAQDSDARDFVTDAYAHAKFIGYAPTALPLLKRAGVVDDAVDDGVIALKAGKDAEEFVKTCRELRFWPREASVHAV</sequence>
<dbReference type="PANTHER" id="PTHR42821:SF1">
    <property type="entry name" value="CATALASE-B"/>
    <property type="match status" value="1"/>
</dbReference>
<dbReference type="SUPFAM" id="SSF52317">
    <property type="entry name" value="Class I glutamine amidotransferase-like"/>
    <property type="match status" value="1"/>
</dbReference>
<dbReference type="EMBL" id="LHZZ01000191">
    <property type="protein sequence ID" value="KXV79722.1"/>
    <property type="molecule type" value="Genomic_DNA"/>
</dbReference>
<keyword evidence="6" id="KW-0560">Oxidoreductase</keyword>
<evidence type="ECO:0000313" key="11">
    <source>
        <dbReference type="Proteomes" id="UP000075538"/>
    </source>
</evidence>
<dbReference type="InterPro" id="IPR024712">
    <property type="entry name" value="Catalase_clade2"/>
</dbReference>
<dbReference type="Proteomes" id="UP000075538">
    <property type="component" value="Unassembled WGS sequence"/>
</dbReference>
<evidence type="ECO:0000256" key="6">
    <source>
        <dbReference type="ARBA" id="ARBA00023002"/>
    </source>
</evidence>
<dbReference type="GO" id="GO:0020037">
    <property type="term" value="F:heme binding"/>
    <property type="evidence" value="ECO:0007669"/>
    <property type="project" value="InterPro"/>
</dbReference>
<dbReference type="GO" id="GO:0006979">
    <property type="term" value="P:response to oxidative stress"/>
    <property type="evidence" value="ECO:0007669"/>
    <property type="project" value="InterPro"/>
</dbReference>
<evidence type="ECO:0000256" key="4">
    <source>
        <dbReference type="ARBA" id="ARBA00022617"/>
    </source>
</evidence>
<dbReference type="GO" id="GO:0042744">
    <property type="term" value="P:hydrogen peroxide catabolic process"/>
    <property type="evidence" value="ECO:0007669"/>
    <property type="project" value="UniProtKB-KW"/>
</dbReference>
<comment type="caution">
    <text evidence="10">The sequence shown here is derived from an EMBL/GenBank/DDBJ whole genome shotgun (WGS) entry which is preliminary data.</text>
</comment>
<dbReference type="Pfam" id="PF18011">
    <property type="entry name" value="Catalase_C"/>
    <property type="match status" value="1"/>
</dbReference>
<evidence type="ECO:0000256" key="8">
    <source>
        <dbReference type="ARBA" id="ARBA00023324"/>
    </source>
</evidence>
<accession>A0A149VHS2</accession>
<dbReference type="GO" id="GO:0005829">
    <property type="term" value="C:cytosol"/>
    <property type="evidence" value="ECO:0007669"/>
    <property type="project" value="TreeGrafter"/>
</dbReference>
<dbReference type="GO" id="GO:0004096">
    <property type="term" value="F:catalase activity"/>
    <property type="evidence" value="ECO:0007669"/>
    <property type="project" value="UniProtKB-EC"/>
</dbReference>
<evidence type="ECO:0000259" key="9">
    <source>
        <dbReference type="Pfam" id="PF18011"/>
    </source>
</evidence>
<evidence type="ECO:0000256" key="2">
    <source>
        <dbReference type="ARBA" id="ARBA00012314"/>
    </source>
</evidence>
<feature type="domain" description="Large catalase C-terminal" evidence="9">
    <location>
        <begin position="3"/>
        <end position="142"/>
    </location>
</feature>
<dbReference type="PATRIC" id="fig|178901.15.peg.3058"/>
<dbReference type="InterPro" id="IPR029062">
    <property type="entry name" value="Class_I_gatase-like"/>
</dbReference>
<keyword evidence="3" id="KW-0575">Peroxidase</keyword>
<evidence type="ECO:0000256" key="1">
    <source>
        <dbReference type="ARBA" id="ARBA00001971"/>
    </source>
</evidence>
<dbReference type="AlphaFoldDB" id="A0A149VHS2"/>
<keyword evidence="7" id="KW-0408">Iron</keyword>
<keyword evidence="5" id="KW-0479">Metal-binding</keyword>
<dbReference type="GO" id="GO:0046872">
    <property type="term" value="F:metal ion binding"/>
    <property type="evidence" value="ECO:0007669"/>
    <property type="project" value="UniProtKB-KW"/>
</dbReference>
<protein>
    <recommendedName>
        <fullName evidence="2">catalase</fullName>
        <ecNumber evidence="2">1.11.1.6</ecNumber>
    </recommendedName>
</protein>
<gene>
    <name evidence="10" type="ORF">AD953_01260</name>
</gene>
<evidence type="ECO:0000256" key="3">
    <source>
        <dbReference type="ARBA" id="ARBA00022559"/>
    </source>
</evidence>
<evidence type="ECO:0000313" key="10">
    <source>
        <dbReference type="EMBL" id="KXV79722.1"/>
    </source>
</evidence>
<keyword evidence="8" id="KW-0376">Hydrogen peroxide</keyword>
<dbReference type="InterPro" id="IPR041399">
    <property type="entry name" value="Catalase_large_C"/>
</dbReference>
<keyword evidence="4" id="KW-0349">Heme</keyword>
<evidence type="ECO:0000256" key="5">
    <source>
        <dbReference type="ARBA" id="ARBA00022723"/>
    </source>
</evidence>
<proteinExistence type="predicted"/>
<name>A0A149VHS2_9PROT</name>
<dbReference type="EC" id="1.11.1.6" evidence="2"/>
<reference evidence="10 11" key="1">
    <citation type="submission" date="2015-06" db="EMBL/GenBank/DDBJ databases">
        <title>Improved classification and identification of acetic acid bacteria using matrix-assisted laser desorption/ionization time-of-flight mass spectrometry; Gluconobacter nephelii and Gluconobacter uchimurae are later heterotypic synonyms of Gluconobacter japonicus and Gluconobacter oxydans, respectively.</title>
        <authorList>
            <person name="Li L."/>
            <person name="Cleenwerck I."/>
            <person name="De Vuyst L."/>
            <person name="Vandamme P."/>
        </authorList>
    </citation>
    <scope>NUCLEOTIDE SEQUENCE [LARGE SCALE GENOMIC DNA]</scope>
    <source>
        <strain evidence="10 11">LMG 1604</strain>
    </source>
</reference>
<dbReference type="PANTHER" id="PTHR42821">
    <property type="entry name" value="CATALASE"/>
    <property type="match status" value="1"/>
</dbReference>